<dbReference type="Gene3D" id="3.40.50.300">
    <property type="entry name" value="P-loop containing nucleotide triphosphate hydrolases"/>
    <property type="match status" value="1"/>
</dbReference>
<dbReference type="InterPro" id="IPR023192">
    <property type="entry name" value="TGS-like_dom_sf"/>
</dbReference>
<dbReference type="GO" id="GO:0005524">
    <property type="term" value="F:ATP binding"/>
    <property type="evidence" value="ECO:0007669"/>
    <property type="project" value="UniProtKB-KW"/>
</dbReference>
<dbReference type="AlphaFoldDB" id="A0A809RGH7"/>
<keyword evidence="2" id="KW-0547">Nucleotide-binding</keyword>
<evidence type="ECO:0000256" key="3">
    <source>
        <dbReference type="ARBA" id="ARBA00022840"/>
    </source>
</evidence>
<dbReference type="SUPFAM" id="SSF52540">
    <property type="entry name" value="P-loop containing nucleoside triphosphate hydrolases"/>
    <property type="match status" value="1"/>
</dbReference>
<dbReference type="GO" id="GO:0005737">
    <property type="term" value="C:cytoplasm"/>
    <property type="evidence" value="ECO:0007669"/>
    <property type="project" value="TreeGrafter"/>
</dbReference>
<keyword evidence="3" id="KW-0067">ATP-binding</keyword>
<keyword evidence="1" id="KW-0479">Metal-binding</keyword>
<feature type="domain" description="ATPase AAA-type core" evidence="4">
    <location>
        <begin position="5"/>
        <end position="94"/>
    </location>
</feature>
<feature type="domain" description="YchF C-terminal" evidence="5">
    <location>
        <begin position="267"/>
        <end position="348"/>
    </location>
</feature>
<dbReference type="Gene3D" id="3.10.20.30">
    <property type="match status" value="1"/>
</dbReference>
<evidence type="ECO:0000256" key="1">
    <source>
        <dbReference type="ARBA" id="ARBA00022723"/>
    </source>
</evidence>
<protein>
    <submittedName>
        <fullName evidence="6">Redox-regulated ATPase YchF</fullName>
    </submittedName>
</protein>
<dbReference type="InterPro" id="IPR004396">
    <property type="entry name" value="ATPase_YchF/OLA1"/>
</dbReference>
<reference evidence="6" key="1">
    <citation type="journal article" name="DNA Res.">
        <title>The physiological potential of anammox bacteria as revealed by their core genome structure.</title>
        <authorList>
            <person name="Okubo T."/>
            <person name="Toyoda A."/>
            <person name="Fukuhara K."/>
            <person name="Uchiyama I."/>
            <person name="Harigaya Y."/>
            <person name="Kuroiwa M."/>
            <person name="Suzuki T."/>
            <person name="Murakami Y."/>
            <person name="Suwa Y."/>
            <person name="Takami H."/>
        </authorList>
    </citation>
    <scope>NUCLEOTIDE SEQUENCE</scope>
    <source>
        <strain evidence="6">317325-2</strain>
    </source>
</reference>
<evidence type="ECO:0000313" key="7">
    <source>
        <dbReference type="Proteomes" id="UP000662873"/>
    </source>
</evidence>
<name>A0A809RGH7_9BACT</name>
<dbReference type="InterPro" id="IPR027417">
    <property type="entry name" value="P-loop_NTPase"/>
</dbReference>
<dbReference type="Pfam" id="PF00004">
    <property type="entry name" value="AAA"/>
    <property type="match status" value="1"/>
</dbReference>
<dbReference type="InterPro" id="IPR013029">
    <property type="entry name" value="YchF_C"/>
</dbReference>
<dbReference type="InterPro" id="IPR012675">
    <property type="entry name" value="Beta-grasp_dom_sf"/>
</dbReference>
<evidence type="ECO:0000259" key="5">
    <source>
        <dbReference type="Pfam" id="PF06071"/>
    </source>
</evidence>
<evidence type="ECO:0000256" key="2">
    <source>
        <dbReference type="ARBA" id="ARBA00022741"/>
    </source>
</evidence>
<dbReference type="PANTHER" id="PTHR23305:SF18">
    <property type="entry name" value="OBG-TYPE G DOMAIN-CONTAINING PROTEIN"/>
    <property type="match status" value="1"/>
</dbReference>
<proteinExistence type="predicted"/>
<dbReference type="InterPro" id="IPR006073">
    <property type="entry name" value="GTP-bd"/>
</dbReference>
<dbReference type="GO" id="GO:0046872">
    <property type="term" value="F:metal ion binding"/>
    <property type="evidence" value="ECO:0007669"/>
    <property type="project" value="UniProtKB-KW"/>
</dbReference>
<accession>A0A809RGH7</accession>
<dbReference type="PIRSF" id="PIRSF006641">
    <property type="entry name" value="CHP00092"/>
    <property type="match status" value="1"/>
</dbReference>
<dbReference type="PRINTS" id="PR00326">
    <property type="entry name" value="GTP1OBG"/>
</dbReference>
<dbReference type="KEGG" id="npy:NPRO_11700"/>
<dbReference type="InterPro" id="IPR003959">
    <property type="entry name" value="ATPase_AAA_core"/>
</dbReference>
<dbReference type="Proteomes" id="UP000662873">
    <property type="component" value="Chromosome"/>
</dbReference>
<dbReference type="EMBL" id="AP021858">
    <property type="protein sequence ID" value="BBO23575.1"/>
    <property type="molecule type" value="Genomic_DNA"/>
</dbReference>
<sequence length="351" mass="38623">MKVGLIGHAGVGKTTLYHAAARGQAKGDITAVPVPDERFERIVEAVKPKKASPATVLLHDDLDDIGTEKKAFSQRFLDAARRMDLLLHVVRSFDSPMAPFAREVNPMRDQAAIEDELVLTDLQIVESRIERLTKSVQAQSPGSAEYTEREVLRRIVGPLGEGTPLRLLQLSEEEEAILRNFQFLSQKPLIVAYNVDEADAASVDGSLQEQMGRLRESGVPAFAVCATLEQEIAELEESDQSEFLESLGLQEPASSKVIRAAYDAMGLITFYTAGENETKAWPLRRGSNALKAAATIHNEIAKGFIRAEVVSYEDWAEHGSLSAAHKAGRMRLEGKEYVVQDGELLVIRNKS</sequence>
<dbReference type="Pfam" id="PF06071">
    <property type="entry name" value="YchF-GTPase_C"/>
    <property type="match status" value="1"/>
</dbReference>
<dbReference type="Gene3D" id="1.10.150.300">
    <property type="entry name" value="TGS-like domain"/>
    <property type="match status" value="1"/>
</dbReference>
<dbReference type="PANTHER" id="PTHR23305">
    <property type="entry name" value="OBG GTPASE FAMILY"/>
    <property type="match status" value="1"/>
</dbReference>
<organism evidence="6 7">
    <name type="scientific">Candidatus Nitrosymbiomonas proteolyticus</name>
    <dbReference type="NCBI Taxonomy" id="2608984"/>
    <lineage>
        <taxon>Bacteria</taxon>
        <taxon>Bacillati</taxon>
        <taxon>Armatimonadota</taxon>
        <taxon>Armatimonadota incertae sedis</taxon>
        <taxon>Candidatus Nitrosymbiomonas</taxon>
    </lineage>
</organism>
<dbReference type="SUPFAM" id="SSF81271">
    <property type="entry name" value="TGS-like"/>
    <property type="match status" value="1"/>
</dbReference>
<evidence type="ECO:0000259" key="4">
    <source>
        <dbReference type="Pfam" id="PF00004"/>
    </source>
</evidence>
<dbReference type="GO" id="GO:0016887">
    <property type="term" value="F:ATP hydrolysis activity"/>
    <property type="evidence" value="ECO:0007669"/>
    <property type="project" value="InterPro"/>
</dbReference>
<gene>
    <name evidence="6" type="ORF">NPRO_11700</name>
</gene>
<dbReference type="InterPro" id="IPR012676">
    <property type="entry name" value="TGS-like"/>
</dbReference>
<evidence type="ECO:0000313" key="6">
    <source>
        <dbReference type="EMBL" id="BBO23575.1"/>
    </source>
</evidence>
<dbReference type="FunFam" id="3.10.20.30:FF:000001">
    <property type="entry name" value="Ribosome-binding ATPase YchF"/>
    <property type="match status" value="1"/>
</dbReference>
<dbReference type="GO" id="GO:0005525">
    <property type="term" value="F:GTP binding"/>
    <property type="evidence" value="ECO:0007669"/>
    <property type="project" value="InterPro"/>
</dbReference>